<dbReference type="Gene3D" id="2.30.39.10">
    <property type="entry name" value="Alpha-1-antitrypsin, domain 1"/>
    <property type="match status" value="2"/>
</dbReference>
<evidence type="ECO:0000259" key="6">
    <source>
        <dbReference type="SMART" id="SM00093"/>
    </source>
</evidence>
<keyword evidence="5" id="KW-0722">Serine protease inhibitor</keyword>
<dbReference type="EMBL" id="JBHFQA010000012">
    <property type="protein sequence ID" value="KAL2089381.1"/>
    <property type="molecule type" value="Genomic_DNA"/>
</dbReference>
<dbReference type="InterPro" id="IPR000215">
    <property type="entry name" value="Serpin_fam"/>
</dbReference>
<keyword evidence="4" id="KW-0646">Protease inhibitor</keyword>
<protein>
    <recommendedName>
        <fullName evidence="6">Serpin domain-containing protein</fullName>
    </recommendedName>
</protein>
<evidence type="ECO:0000256" key="1">
    <source>
        <dbReference type="ARBA" id="ARBA00004496"/>
    </source>
</evidence>
<dbReference type="Proteomes" id="UP001591681">
    <property type="component" value="Unassembled WGS sequence"/>
</dbReference>
<dbReference type="PANTHER" id="PTHR11461">
    <property type="entry name" value="SERINE PROTEASE INHIBITOR, SERPIN"/>
    <property type="match status" value="1"/>
</dbReference>
<proteinExistence type="inferred from homology"/>
<keyword evidence="8" id="KW-1185">Reference proteome</keyword>
<dbReference type="InterPro" id="IPR023796">
    <property type="entry name" value="Serpin_dom"/>
</dbReference>
<feature type="domain" description="Serpin" evidence="6">
    <location>
        <begin position="12"/>
        <end position="377"/>
    </location>
</feature>
<evidence type="ECO:0000313" key="7">
    <source>
        <dbReference type="EMBL" id="KAL2089381.1"/>
    </source>
</evidence>
<dbReference type="InterPro" id="IPR023795">
    <property type="entry name" value="Serpin_CS"/>
</dbReference>
<dbReference type="SUPFAM" id="SSF56574">
    <property type="entry name" value="Serpins"/>
    <property type="match status" value="1"/>
</dbReference>
<evidence type="ECO:0000313" key="8">
    <source>
        <dbReference type="Proteomes" id="UP001591681"/>
    </source>
</evidence>
<reference evidence="7 8" key="1">
    <citation type="submission" date="2024-09" db="EMBL/GenBank/DDBJ databases">
        <title>A chromosome-level genome assembly of Gray's grenadier anchovy, Coilia grayii.</title>
        <authorList>
            <person name="Fu Z."/>
        </authorList>
    </citation>
    <scope>NUCLEOTIDE SEQUENCE [LARGE SCALE GENOMIC DNA]</scope>
    <source>
        <strain evidence="7">G4</strain>
        <tissue evidence="7">Muscle</tissue>
    </source>
</reference>
<dbReference type="Gene3D" id="3.30.497.10">
    <property type="entry name" value="Antithrombin, subunit I, domain 2"/>
    <property type="match status" value="1"/>
</dbReference>
<organism evidence="7 8">
    <name type="scientific">Coilia grayii</name>
    <name type="common">Gray's grenadier anchovy</name>
    <dbReference type="NCBI Taxonomy" id="363190"/>
    <lineage>
        <taxon>Eukaryota</taxon>
        <taxon>Metazoa</taxon>
        <taxon>Chordata</taxon>
        <taxon>Craniata</taxon>
        <taxon>Vertebrata</taxon>
        <taxon>Euteleostomi</taxon>
        <taxon>Actinopterygii</taxon>
        <taxon>Neopterygii</taxon>
        <taxon>Teleostei</taxon>
        <taxon>Clupei</taxon>
        <taxon>Clupeiformes</taxon>
        <taxon>Clupeoidei</taxon>
        <taxon>Engraulidae</taxon>
        <taxon>Coilinae</taxon>
        <taxon>Coilia</taxon>
    </lineage>
</organism>
<dbReference type="PROSITE" id="PS00284">
    <property type="entry name" value="SERPIN"/>
    <property type="match status" value="1"/>
</dbReference>
<dbReference type="Pfam" id="PF00079">
    <property type="entry name" value="Serpin"/>
    <property type="match status" value="1"/>
</dbReference>
<dbReference type="FunFam" id="2.30.39.10:FF:000001">
    <property type="entry name" value="Serpin family B member 2"/>
    <property type="match status" value="1"/>
</dbReference>
<comment type="subcellular location">
    <subcellularLocation>
        <location evidence="1">Cytoplasm</location>
    </subcellularLocation>
</comment>
<accession>A0ABD1JR80</accession>
<dbReference type="GO" id="GO:0004867">
    <property type="term" value="F:serine-type endopeptidase inhibitor activity"/>
    <property type="evidence" value="ECO:0007669"/>
    <property type="project" value="UniProtKB-KW"/>
</dbReference>
<gene>
    <name evidence="7" type="ORF">ACEWY4_014069</name>
</gene>
<dbReference type="InterPro" id="IPR042178">
    <property type="entry name" value="Serpin_sf_1"/>
</dbReference>
<dbReference type="InterPro" id="IPR036186">
    <property type="entry name" value="Serpin_sf"/>
</dbReference>
<dbReference type="FunFam" id="2.10.310.10:FF:000001">
    <property type="entry name" value="Serpin family A member 1"/>
    <property type="match status" value="1"/>
</dbReference>
<comment type="caution">
    <text evidence="7">The sequence shown here is derived from an EMBL/GenBank/DDBJ whole genome shotgun (WGS) entry which is preliminary data.</text>
</comment>
<name>A0ABD1JR80_9TELE</name>
<dbReference type="PANTHER" id="PTHR11461:SF180">
    <property type="entry name" value="LEUKOCYTE ELASTASE INHIBITOR"/>
    <property type="match status" value="1"/>
</dbReference>
<evidence type="ECO:0000256" key="2">
    <source>
        <dbReference type="ARBA" id="ARBA00006426"/>
    </source>
</evidence>
<dbReference type="FunFam" id="3.30.497.10:FF:000001">
    <property type="entry name" value="Serine protease inhibitor"/>
    <property type="match status" value="1"/>
</dbReference>
<sequence length="378" mass="42006">MELSGANGQFALDLYRALCKESEGPRLTSLVISPLSISTALAMVYLGARNNTEAEMGKVMRFSQVSDVHAHFNALMEKITAPSSSHTLNLANRLFGEKSSSFSQEFLGEIQKNYLADLQAMDFLQASEEARVQINQWVKEKTEDKIKELLKAGVLTHMTRLVLVNAVYFKGSWMHRFREENTKEMPFKITRTETRLVQMMHQVRKLPFGYVPEHELQVLELPYTDKQLSMFIILPPEETSLGKVMSKLTIAKLLEWTDPANLDDGSDVVLHLPRFKLETSASLAGTLTVLGMGSLFDAGSADLSGMSGDGGLFISTLAHSAVCDVNEEGTEAAAATAAIASFCMMREEHFTADHPFLFLIMHNPTRSILFLGRYCGPQ</sequence>
<comment type="similarity">
    <text evidence="2">Belongs to the serpin family. Ov-serpin subfamily.</text>
</comment>
<evidence type="ECO:0000256" key="5">
    <source>
        <dbReference type="ARBA" id="ARBA00022900"/>
    </source>
</evidence>
<evidence type="ECO:0000256" key="4">
    <source>
        <dbReference type="ARBA" id="ARBA00022690"/>
    </source>
</evidence>
<dbReference type="GO" id="GO:0005737">
    <property type="term" value="C:cytoplasm"/>
    <property type="evidence" value="ECO:0007669"/>
    <property type="project" value="UniProtKB-SubCell"/>
</dbReference>
<dbReference type="SMART" id="SM00093">
    <property type="entry name" value="SERPIN"/>
    <property type="match status" value="1"/>
</dbReference>
<keyword evidence="3" id="KW-0963">Cytoplasm</keyword>
<dbReference type="AlphaFoldDB" id="A0ABD1JR80"/>
<evidence type="ECO:0000256" key="3">
    <source>
        <dbReference type="ARBA" id="ARBA00022490"/>
    </source>
</evidence>
<dbReference type="InterPro" id="IPR042185">
    <property type="entry name" value="Serpin_sf_2"/>
</dbReference>